<protein>
    <recommendedName>
        <fullName evidence="2 5">Methionyl-tRNA formyltransferase</fullName>
        <ecNumber evidence="2 5">2.1.2.9</ecNumber>
    </recommendedName>
</protein>
<sequence length="322" mass="33394">MSLRVGFMGTPAFAVPTLQAIVAGGHDVAAVYTQPPRQAGRRGLTLTPSPVQVAAEQLGLAVRSPINFRDPADVESFEALGLDVGVVVAYGLLLPQAILDAPRFGCLNGHGSLLPRWRGAAPIQRAIEAGDAVTGMMVMRMEAGLDTGPVALTAETPIGETETAGELHDRLADICARLMVEALAKLEAGTLTFEDQDTLAARTGREPVYARKLTKAEAAIDFGGEAESIARKINAFAPAPGAFVEMTLGGPTERVKILRARAEAGSGDAGTTLDDRLLVACGTGAIRLLELQRAGGRPMPAEEWLRGTAVAAGTGLVAAGTP</sequence>
<dbReference type="EMBL" id="JACIEM010000002">
    <property type="protein sequence ID" value="MBB4002722.1"/>
    <property type="molecule type" value="Genomic_DNA"/>
</dbReference>
<evidence type="ECO:0000313" key="8">
    <source>
        <dbReference type="EMBL" id="MBB4002722.1"/>
    </source>
</evidence>
<dbReference type="PANTHER" id="PTHR11138">
    <property type="entry name" value="METHIONYL-TRNA FORMYLTRANSFERASE"/>
    <property type="match status" value="1"/>
</dbReference>
<evidence type="ECO:0000313" key="9">
    <source>
        <dbReference type="Proteomes" id="UP000588647"/>
    </source>
</evidence>
<evidence type="ECO:0000259" key="6">
    <source>
        <dbReference type="Pfam" id="PF00551"/>
    </source>
</evidence>
<comment type="catalytic activity">
    <reaction evidence="5">
        <text>L-methionyl-tRNA(fMet) + (6R)-10-formyltetrahydrofolate = N-formyl-L-methionyl-tRNA(fMet) + (6S)-5,6,7,8-tetrahydrofolate + H(+)</text>
        <dbReference type="Rhea" id="RHEA:24380"/>
        <dbReference type="Rhea" id="RHEA-COMP:9952"/>
        <dbReference type="Rhea" id="RHEA-COMP:9953"/>
        <dbReference type="ChEBI" id="CHEBI:15378"/>
        <dbReference type="ChEBI" id="CHEBI:57453"/>
        <dbReference type="ChEBI" id="CHEBI:78530"/>
        <dbReference type="ChEBI" id="CHEBI:78844"/>
        <dbReference type="ChEBI" id="CHEBI:195366"/>
        <dbReference type="EC" id="2.1.2.9"/>
    </reaction>
</comment>
<feature type="domain" description="Formyl transferase C-terminal" evidence="7">
    <location>
        <begin position="212"/>
        <end position="307"/>
    </location>
</feature>
<dbReference type="Proteomes" id="UP000588647">
    <property type="component" value="Unassembled WGS sequence"/>
</dbReference>
<dbReference type="InterPro" id="IPR005794">
    <property type="entry name" value="Fmt"/>
</dbReference>
<feature type="binding site" evidence="5">
    <location>
        <begin position="112"/>
        <end position="115"/>
    </location>
    <ligand>
        <name>(6S)-5,6,7,8-tetrahydrofolate</name>
        <dbReference type="ChEBI" id="CHEBI:57453"/>
    </ligand>
</feature>
<dbReference type="SUPFAM" id="SSF53328">
    <property type="entry name" value="Formyltransferase"/>
    <property type="match status" value="1"/>
</dbReference>
<dbReference type="EC" id="2.1.2.9" evidence="2 5"/>
<dbReference type="GO" id="GO:0005829">
    <property type="term" value="C:cytosol"/>
    <property type="evidence" value="ECO:0007669"/>
    <property type="project" value="TreeGrafter"/>
</dbReference>
<dbReference type="CDD" id="cd08704">
    <property type="entry name" value="Met_tRNA_FMT_C"/>
    <property type="match status" value="1"/>
</dbReference>
<dbReference type="Pfam" id="PF00551">
    <property type="entry name" value="Formyl_trans_N"/>
    <property type="match status" value="1"/>
</dbReference>
<evidence type="ECO:0000256" key="1">
    <source>
        <dbReference type="ARBA" id="ARBA00010699"/>
    </source>
</evidence>
<dbReference type="InterPro" id="IPR002376">
    <property type="entry name" value="Formyl_transf_N"/>
</dbReference>
<comment type="caution">
    <text evidence="8">The sequence shown here is derived from an EMBL/GenBank/DDBJ whole genome shotgun (WGS) entry which is preliminary data.</text>
</comment>
<dbReference type="NCBIfam" id="TIGR00460">
    <property type="entry name" value="fmt"/>
    <property type="match status" value="1"/>
</dbReference>
<dbReference type="GO" id="GO:0004479">
    <property type="term" value="F:methionyl-tRNA formyltransferase activity"/>
    <property type="evidence" value="ECO:0007669"/>
    <property type="project" value="UniProtKB-UniRule"/>
</dbReference>
<dbReference type="PANTHER" id="PTHR11138:SF5">
    <property type="entry name" value="METHIONYL-TRNA FORMYLTRANSFERASE, MITOCHONDRIAL"/>
    <property type="match status" value="1"/>
</dbReference>
<dbReference type="InterPro" id="IPR041711">
    <property type="entry name" value="Met-tRNA-FMT_N"/>
</dbReference>
<evidence type="ECO:0000256" key="3">
    <source>
        <dbReference type="ARBA" id="ARBA00022679"/>
    </source>
</evidence>
<dbReference type="CDD" id="cd08646">
    <property type="entry name" value="FMT_core_Met-tRNA-FMT_N"/>
    <property type="match status" value="1"/>
</dbReference>
<dbReference type="InterPro" id="IPR011034">
    <property type="entry name" value="Formyl_transferase-like_C_sf"/>
</dbReference>
<dbReference type="InterPro" id="IPR001555">
    <property type="entry name" value="GART_AS"/>
</dbReference>
<keyword evidence="4 5" id="KW-0648">Protein biosynthesis</keyword>
<comment type="similarity">
    <text evidence="1 5">Belongs to the Fmt family.</text>
</comment>
<evidence type="ECO:0000256" key="4">
    <source>
        <dbReference type="ARBA" id="ARBA00022917"/>
    </source>
</evidence>
<reference evidence="8 9" key="1">
    <citation type="submission" date="2020-08" db="EMBL/GenBank/DDBJ databases">
        <title>Genomic Encyclopedia of Type Strains, Phase IV (KMG-IV): sequencing the most valuable type-strain genomes for metagenomic binning, comparative biology and taxonomic classification.</title>
        <authorList>
            <person name="Goeker M."/>
        </authorList>
    </citation>
    <scope>NUCLEOTIDE SEQUENCE [LARGE SCALE GENOMIC DNA]</scope>
    <source>
        <strain evidence="8 9">DSM 103570</strain>
    </source>
</reference>
<dbReference type="HAMAP" id="MF_00182">
    <property type="entry name" value="Formyl_trans"/>
    <property type="match status" value="1"/>
</dbReference>
<evidence type="ECO:0000256" key="2">
    <source>
        <dbReference type="ARBA" id="ARBA00012261"/>
    </source>
</evidence>
<dbReference type="PROSITE" id="PS00373">
    <property type="entry name" value="GART"/>
    <property type="match status" value="1"/>
</dbReference>
<dbReference type="SUPFAM" id="SSF50486">
    <property type="entry name" value="FMT C-terminal domain-like"/>
    <property type="match status" value="1"/>
</dbReference>
<feature type="domain" description="Formyl transferase N-terminal" evidence="6">
    <location>
        <begin position="8"/>
        <end position="183"/>
    </location>
</feature>
<dbReference type="InterPro" id="IPR036477">
    <property type="entry name" value="Formyl_transf_N_sf"/>
</dbReference>
<dbReference type="Pfam" id="PF02911">
    <property type="entry name" value="Formyl_trans_C"/>
    <property type="match status" value="1"/>
</dbReference>
<dbReference type="RefSeq" id="WP_183207275.1">
    <property type="nucleotide sequence ID" value="NZ_JAAAMM010000002.1"/>
</dbReference>
<dbReference type="AlphaFoldDB" id="A0A7W6HCQ9"/>
<dbReference type="InterPro" id="IPR044135">
    <property type="entry name" value="Met-tRNA-FMT_C"/>
</dbReference>
<keyword evidence="9" id="KW-1185">Reference proteome</keyword>
<keyword evidence="3 5" id="KW-0808">Transferase</keyword>
<dbReference type="Gene3D" id="3.40.50.12230">
    <property type="match status" value="1"/>
</dbReference>
<accession>A0A7W6HCQ9</accession>
<evidence type="ECO:0000256" key="5">
    <source>
        <dbReference type="HAMAP-Rule" id="MF_00182"/>
    </source>
</evidence>
<name>A0A7W6HCQ9_9HYPH</name>
<evidence type="ECO:0000259" key="7">
    <source>
        <dbReference type="Pfam" id="PF02911"/>
    </source>
</evidence>
<gene>
    <name evidence="5" type="primary">fmt</name>
    <name evidence="8" type="ORF">GGR03_001797</name>
</gene>
<comment type="function">
    <text evidence="5">Attaches a formyl group to the free amino group of methionyl-tRNA(fMet). The formyl group appears to play a dual role in the initiator identity of N-formylmethionyl-tRNA by promoting its recognition by IF2 and preventing the misappropriation of this tRNA by the elongation apparatus.</text>
</comment>
<proteinExistence type="inferred from homology"/>
<organism evidence="8 9">
    <name type="scientific">Aurantimonas endophytica</name>
    <dbReference type="NCBI Taxonomy" id="1522175"/>
    <lineage>
        <taxon>Bacteria</taxon>
        <taxon>Pseudomonadati</taxon>
        <taxon>Pseudomonadota</taxon>
        <taxon>Alphaproteobacteria</taxon>
        <taxon>Hyphomicrobiales</taxon>
        <taxon>Aurantimonadaceae</taxon>
        <taxon>Aurantimonas</taxon>
    </lineage>
</organism>
<dbReference type="InterPro" id="IPR005793">
    <property type="entry name" value="Formyl_trans_C"/>
</dbReference>